<proteinExistence type="predicted"/>
<protein>
    <submittedName>
        <fullName evidence="2">Jg4880 protein</fullName>
    </submittedName>
</protein>
<evidence type="ECO:0000256" key="1">
    <source>
        <dbReference type="SAM" id="MobiDB-lite"/>
    </source>
</evidence>
<accession>A0A8S4QSF9</accession>
<name>A0A8S4QSF9_9NEOP</name>
<dbReference type="EMBL" id="CAKXAJ010018706">
    <property type="protein sequence ID" value="CAH2217875.1"/>
    <property type="molecule type" value="Genomic_DNA"/>
</dbReference>
<dbReference type="AlphaFoldDB" id="A0A8S4QSF9"/>
<reference evidence="2" key="1">
    <citation type="submission" date="2022-03" db="EMBL/GenBank/DDBJ databases">
        <authorList>
            <person name="Lindestad O."/>
        </authorList>
    </citation>
    <scope>NUCLEOTIDE SEQUENCE</scope>
</reference>
<evidence type="ECO:0000313" key="2">
    <source>
        <dbReference type="EMBL" id="CAH2217875.1"/>
    </source>
</evidence>
<feature type="region of interest" description="Disordered" evidence="1">
    <location>
        <begin position="1"/>
        <end position="22"/>
    </location>
</feature>
<gene>
    <name evidence="2" type="primary">jg4880</name>
    <name evidence="2" type="ORF">PAEG_LOCUS5752</name>
</gene>
<comment type="caution">
    <text evidence="2">The sequence shown here is derived from an EMBL/GenBank/DDBJ whole genome shotgun (WGS) entry which is preliminary data.</text>
</comment>
<evidence type="ECO:0000313" key="3">
    <source>
        <dbReference type="Proteomes" id="UP000838756"/>
    </source>
</evidence>
<sequence>MRLREVTRSALLPSPQHRTSKMSGVLACTDNSEKNFACADKSEKKFATTQGLIVSTTRCQFDEIILSSSKILNWSTNI</sequence>
<organism evidence="2 3">
    <name type="scientific">Pararge aegeria aegeria</name>
    <dbReference type="NCBI Taxonomy" id="348720"/>
    <lineage>
        <taxon>Eukaryota</taxon>
        <taxon>Metazoa</taxon>
        <taxon>Ecdysozoa</taxon>
        <taxon>Arthropoda</taxon>
        <taxon>Hexapoda</taxon>
        <taxon>Insecta</taxon>
        <taxon>Pterygota</taxon>
        <taxon>Neoptera</taxon>
        <taxon>Endopterygota</taxon>
        <taxon>Lepidoptera</taxon>
        <taxon>Glossata</taxon>
        <taxon>Ditrysia</taxon>
        <taxon>Papilionoidea</taxon>
        <taxon>Nymphalidae</taxon>
        <taxon>Satyrinae</taxon>
        <taxon>Satyrini</taxon>
        <taxon>Parargina</taxon>
        <taxon>Pararge</taxon>
    </lineage>
</organism>
<dbReference type="Proteomes" id="UP000838756">
    <property type="component" value="Unassembled WGS sequence"/>
</dbReference>
<keyword evidence="3" id="KW-1185">Reference proteome</keyword>